<dbReference type="PIRSF" id="PIRSF006060">
    <property type="entry name" value="AA_transporter"/>
    <property type="match status" value="1"/>
</dbReference>
<feature type="transmembrane region" description="Helical" evidence="6">
    <location>
        <begin position="253"/>
        <end position="275"/>
    </location>
</feature>
<dbReference type="PANTHER" id="PTHR43243">
    <property type="entry name" value="INNER MEMBRANE TRANSPORTER YGJI-RELATED"/>
    <property type="match status" value="1"/>
</dbReference>
<feature type="transmembrane region" description="Helical" evidence="6">
    <location>
        <begin position="214"/>
        <end position="232"/>
    </location>
</feature>
<sequence>MIFGRVKPLDAILATAEKKSLHRSLGAFQLTMLGIGAVIGTGIFVLTAEAAQKAGPGMMLSFVIAGFVCAVAALCYAEMAAMVPVSGSAYTYSYAVMGELIAWMVGWALILEYAIAAGAVSVGWSGYFIGWLNTSFGIKVPLDLVRGPFDGGMINLPAMLIAALVTALLVKGTKESATVNAVLVGVKILALTLFVALTIPVIKTGQFTPFAPLGFAGISGAAASIFFAYVGFDAVSTAAEETKNPQRNMPIGLIGSLAICTIFYLLVAAGVIGTVGAQPVFGSAGEALSPGTPALSQACTAIQEAAVVCSKEALAWTLKSIGYPFVGWLVGAAAIIALPSVILMMMFGQTRIFFVMSRDGLLPELFSRVHPRFHTPHVITILTGIFVTLFAAFFPVGLLADVSNAGTLFAFAAVSIAVLVLRSTDAGRLRPFRTPAIMMTAPLSIIGCAYLFYSLDAKTKLIFVAWAAIGLLVYFTYSRARSHVGRGTIEVHEADSDLPPSSVPPIPGA</sequence>
<evidence type="ECO:0000313" key="7">
    <source>
        <dbReference type="EMBL" id="MBT2186525.1"/>
    </source>
</evidence>
<reference evidence="7" key="1">
    <citation type="submission" date="2021-05" db="EMBL/GenBank/DDBJ databases">
        <title>Genome of Sphingobium sp. strain.</title>
        <authorList>
            <person name="Fan R."/>
        </authorList>
    </citation>
    <scope>NUCLEOTIDE SEQUENCE</scope>
    <source>
        <strain evidence="7">H33</strain>
    </source>
</reference>
<feature type="transmembrane region" description="Helical" evidence="6">
    <location>
        <begin position="325"/>
        <end position="348"/>
    </location>
</feature>
<feature type="transmembrane region" description="Helical" evidence="6">
    <location>
        <begin position="27"/>
        <end position="48"/>
    </location>
</feature>
<feature type="transmembrane region" description="Helical" evidence="6">
    <location>
        <begin position="113"/>
        <end position="132"/>
    </location>
</feature>
<dbReference type="Pfam" id="PF13520">
    <property type="entry name" value="AA_permease_2"/>
    <property type="match status" value="1"/>
</dbReference>
<comment type="subcellular location">
    <subcellularLocation>
        <location evidence="1">Membrane</location>
        <topology evidence="1">Multi-pass membrane protein</topology>
    </subcellularLocation>
</comment>
<feature type="transmembrane region" description="Helical" evidence="6">
    <location>
        <begin position="182"/>
        <end position="202"/>
    </location>
</feature>
<keyword evidence="2" id="KW-0813">Transport</keyword>
<keyword evidence="8" id="KW-1185">Reference proteome</keyword>
<evidence type="ECO:0000256" key="5">
    <source>
        <dbReference type="ARBA" id="ARBA00023136"/>
    </source>
</evidence>
<feature type="transmembrane region" description="Helical" evidence="6">
    <location>
        <begin position="60"/>
        <end position="83"/>
    </location>
</feature>
<evidence type="ECO:0000313" key="8">
    <source>
        <dbReference type="Proteomes" id="UP001138757"/>
    </source>
</evidence>
<proteinExistence type="predicted"/>
<evidence type="ECO:0000256" key="6">
    <source>
        <dbReference type="SAM" id="Phobius"/>
    </source>
</evidence>
<feature type="transmembrane region" description="Helical" evidence="6">
    <location>
        <begin position="89"/>
        <end position="106"/>
    </location>
</feature>
<keyword evidence="5 6" id="KW-0472">Membrane</keyword>
<feature type="transmembrane region" description="Helical" evidence="6">
    <location>
        <begin position="436"/>
        <end position="455"/>
    </location>
</feature>
<protein>
    <submittedName>
        <fullName evidence="7">Amino acid permease</fullName>
    </submittedName>
</protein>
<comment type="caution">
    <text evidence="7">The sequence shown here is derived from an EMBL/GenBank/DDBJ whole genome shotgun (WGS) entry which is preliminary data.</text>
</comment>
<gene>
    <name evidence="7" type="ORF">KK488_06140</name>
</gene>
<keyword evidence="3 6" id="KW-0812">Transmembrane</keyword>
<dbReference type="Gene3D" id="1.20.1740.10">
    <property type="entry name" value="Amino acid/polyamine transporter I"/>
    <property type="match status" value="1"/>
</dbReference>
<dbReference type="PANTHER" id="PTHR43243:SF4">
    <property type="entry name" value="CATIONIC AMINO ACID TRANSPORTER 4"/>
    <property type="match status" value="1"/>
</dbReference>
<feature type="transmembrane region" description="Helical" evidence="6">
    <location>
        <begin position="405"/>
        <end position="424"/>
    </location>
</feature>
<organism evidence="7 8">
    <name type="scientific">Sphingobium nicotianae</name>
    <dbReference type="NCBI Taxonomy" id="2782607"/>
    <lineage>
        <taxon>Bacteria</taxon>
        <taxon>Pseudomonadati</taxon>
        <taxon>Pseudomonadota</taxon>
        <taxon>Alphaproteobacteria</taxon>
        <taxon>Sphingomonadales</taxon>
        <taxon>Sphingomonadaceae</taxon>
        <taxon>Sphingobium</taxon>
    </lineage>
</organism>
<accession>A0A9X1IQH3</accession>
<dbReference type="GO" id="GO:0015171">
    <property type="term" value="F:amino acid transmembrane transporter activity"/>
    <property type="evidence" value="ECO:0007669"/>
    <property type="project" value="TreeGrafter"/>
</dbReference>
<evidence type="ECO:0000256" key="3">
    <source>
        <dbReference type="ARBA" id="ARBA00022692"/>
    </source>
</evidence>
<feature type="transmembrane region" description="Helical" evidence="6">
    <location>
        <begin position="152"/>
        <end position="170"/>
    </location>
</feature>
<dbReference type="Proteomes" id="UP001138757">
    <property type="component" value="Unassembled WGS sequence"/>
</dbReference>
<dbReference type="EMBL" id="JAHGAW010000003">
    <property type="protein sequence ID" value="MBT2186525.1"/>
    <property type="molecule type" value="Genomic_DNA"/>
</dbReference>
<evidence type="ECO:0000256" key="1">
    <source>
        <dbReference type="ARBA" id="ARBA00004141"/>
    </source>
</evidence>
<feature type="transmembrane region" description="Helical" evidence="6">
    <location>
        <begin position="378"/>
        <end position="399"/>
    </location>
</feature>
<dbReference type="RefSeq" id="WP_214622254.1">
    <property type="nucleotide sequence ID" value="NZ_JAHGAW010000003.1"/>
</dbReference>
<dbReference type="GO" id="GO:0016020">
    <property type="term" value="C:membrane"/>
    <property type="evidence" value="ECO:0007669"/>
    <property type="project" value="UniProtKB-SubCell"/>
</dbReference>
<feature type="transmembrane region" description="Helical" evidence="6">
    <location>
        <begin position="461"/>
        <end position="477"/>
    </location>
</feature>
<evidence type="ECO:0000256" key="4">
    <source>
        <dbReference type="ARBA" id="ARBA00022989"/>
    </source>
</evidence>
<name>A0A9X1IQH3_9SPHN</name>
<keyword evidence="4 6" id="KW-1133">Transmembrane helix</keyword>
<evidence type="ECO:0000256" key="2">
    <source>
        <dbReference type="ARBA" id="ARBA00022448"/>
    </source>
</evidence>
<dbReference type="AlphaFoldDB" id="A0A9X1IQH3"/>
<dbReference type="InterPro" id="IPR002293">
    <property type="entry name" value="AA/rel_permease1"/>
</dbReference>